<sequence>MEILNGGLFDSYSEAEEEANNAKEEYMNDWDIEGSEYNPDDFCIEIEEV</sequence>
<evidence type="ECO:0000313" key="2">
    <source>
        <dbReference type="EMBL" id="DAF44921.1"/>
    </source>
</evidence>
<accession>A0A8S5S1W3</accession>
<name>A0A8S5S1W3_9CAUD</name>
<feature type="region of interest" description="Disordered" evidence="1">
    <location>
        <begin position="1"/>
        <end position="26"/>
    </location>
</feature>
<evidence type="ECO:0000256" key="1">
    <source>
        <dbReference type="SAM" id="MobiDB-lite"/>
    </source>
</evidence>
<reference evidence="2" key="1">
    <citation type="journal article" date="2021" name="Proc. Natl. Acad. Sci. U.S.A.">
        <title>A Catalog of Tens of Thousands of Viruses from Human Metagenomes Reveals Hidden Associations with Chronic Diseases.</title>
        <authorList>
            <person name="Tisza M.J."/>
            <person name="Buck C.B."/>
        </authorList>
    </citation>
    <scope>NUCLEOTIDE SEQUENCE</scope>
    <source>
        <strain evidence="2">CtCIv11</strain>
    </source>
</reference>
<organism evidence="2">
    <name type="scientific">Siphoviridae sp. ctCIv11</name>
    <dbReference type="NCBI Taxonomy" id="2827806"/>
    <lineage>
        <taxon>Viruses</taxon>
        <taxon>Duplodnaviria</taxon>
        <taxon>Heunggongvirae</taxon>
        <taxon>Uroviricota</taxon>
        <taxon>Caudoviricetes</taxon>
    </lineage>
</organism>
<dbReference type="EMBL" id="BK032513">
    <property type="protein sequence ID" value="DAF44921.1"/>
    <property type="molecule type" value="Genomic_DNA"/>
</dbReference>
<proteinExistence type="predicted"/>
<protein>
    <submittedName>
        <fullName evidence="2">Uncharacterized protein</fullName>
    </submittedName>
</protein>